<dbReference type="GO" id="GO:0005886">
    <property type="term" value="C:plasma membrane"/>
    <property type="evidence" value="ECO:0007669"/>
    <property type="project" value="UniProtKB-SubCell"/>
</dbReference>
<proteinExistence type="predicted"/>
<evidence type="ECO:0000259" key="7">
    <source>
        <dbReference type="Pfam" id="PF02687"/>
    </source>
</evidence>
<dbReference type="RefSeq" id="WP_121200905.1">
    <property type="nucleotide sequence ID" value="NZ_RBKU01000001.1"/>
</dbReference>
<dbReference type="InterPro" id="IPR025857">
    <property type="entry name" value="MacB_PCD"/>
</dbReference>
<feature type="transmembrane region" description="Helical" evidence="6">
    <location>
        <begin position="375"/>
        <end position="398"/>
    </location>
</feature>
<comment type="subcellular location">
    <subcellularLocation>
        <location evidence="1">Cell membrane</location>
        <topology evidence="1">Multi-pass membrane protein</topology>
    </subcellularLocation>
</comment>
<dbReference type="PANTHER" id="PTHR30572:SF18">
    <property type="entry name" value="ABC-TYPE MACROLIDE FAMILY EXPORT SYSTEM PERMEASE COMPONENT 2"/>
    <property type="match status" value="1"/>
</dbReference>
<keyword evidence="5 6" id="KW-0472">Membrane</keyword>
<feature type="transmembrane region" description="Helical" evidence="6">
    <location>
        <begin position="280"/>
        <end position="303"/>
    </location>
</feature>
<evidence type="ECO:0000256" key="6">
    <source>
        <dbReference type="SAM" id="Phobius"/>
    </source>
</evidence>
<organism evidence="9 10">
    <name type="scientific">Mucilaginibacter gracilis</name>
    <dbReference type="NCBI Taxonomy" id="423350"/>
    <lineage>
        <taxon>Bacteria</taxon>
        <taxon>Pseudomonadati</taxon>
        <taxon>Bacteroidota</taxon>
        <taxon>Sphingobacteriia</taxon>
        <taxon>Sphingobacteriales</taxon>
        <taxon>Sphingobacteriaceae</taxon>
        <taxon>Mucilaginibacter</taxon>
    </lineage>
</organism>
<evidence type="ECO:0000256" key="2">
    <source>
        <dbReference type="ARBA" id="ARBA00022475"/>
    </source>
</evidence>
<sequence>MIFSYLKIAFRNLSKNKAHTFINIAGLAIGLTCSLFMLLWVQSELSVDAYHVNNSRLYRVYEREYLDHKITADYETPGVMADELKRIMPEVQYAAAMQESNNIHTFKAANKTIKLEGTYAGADLFKMFTYPLLAGTPQSALSTPVSIAISQKMANVLFGGVEQAMGQALRFDNSESFVVTAVFANVPQNSSRRFEYVINWQAYLATHPGQKQWDNSGPATYVMLKPNASAQQVGKKLRRLASHYRVENAAFHSEHGLQPYGDVYLHSNFVNGNIEGGRIAYVHLFSIAAIFLLLIACVNFMNLATAQSVKRSREIGVRKVLGAVRGTLIKQFIGESLLFTVLAVAVALFLITLFLPAFNQITQKQITIPFNSAGFWLKILLLILLTGFISGSYPALFLSSFNPVKVLKGTSKINTGAVWFRKGLVVFQFVLSGILIIATIVVSRQVRYIQTLNLGYDRDNLIYIPVEGALNAKYDLFKTAALNMPGVASVSNISTTPTFIDDATTSIDWDGKQPGTKVSFAIAAIGYDFASAMKLQMLQGRDYSKAYPADANNYIINEAAGQKLGYTNAVGKTINMWGVKGNIIGVVKNFHFASLHNEIKPLVLRLSPGILDGGYLLVRIKPGHTGNVLASLQTLCKQINPEFPFTYYFSDEQYQQLYKSEQVVVKLSNVFSALAIFVSCLGLLGLAMFTAQQRVKEIGIRKVLGASVASLFGLLSAEFLLLVVLALLIASPIAWYAMHRWLQAYAYHTPLQWWVFALSGGSIMLIALATVSFQTVKTSLINPVKTLRNE</sequence>
<keyword evidence="4 6" id="KW-1133">Transmembrane helix</keyword>
<dbReference type="OrthoDB" id="1451596at2"/>
<feature type="transmembrane region" description="Helical" evidence="6">
    <location>
        <begin position="419"/>
        <end position="442"/>
    </location>
</feature>
<keyword evidence="10" id="KW-1185">Reference proteome</keyword>
<dbReference type="AlphaFoldDB" id="A0A495JA37"/>
<evidence type="ECO:0000256" key="4">
    <source>
        <dbReference type="ARBA" id="ARBA00022989"/>
    </source>
</evidence>
<gene>
    <name evidence="9" type="ORF">BDD43_5182</name>
</gene>
<feature type="domain" description="ABC3 transporter permease C-terminal" evidence="7">
    <location>
        <begin position="287"/>
        <end position="403"/>
    </location>
</feature>
<feature type="domain" description="ABC3 transporter permease C-terminal" evidence="7">
    <location>
        <begin position="669"/>
        <end position="777"/>
    </location>
</feature>
<dbReference type="Pfam" id="PF12704">
    <property type="entry name" value="MacB_PCD"/>
    <property type="match status" value="1"/>
</dbReference>
<feature type="transmembrane region" description="Helical" evidence="6">
    <location>
        <begin position="21"/>
        <end position="41"/>
    </location>
</feature>
<evidence type="ECO:0000259" key="8">
    <source>
        <dbReference type="Pfam" id="PF12704"/>
    </source>
</evidence>
<keyword evidence="2" id="KW-1003">Cell membrane</keyword>
<dbReference type="Proteomes" id="UP000268007">
    <property type="component" value="Unassembled WGS sequence"/>
</dbReference>
<dbReference type="InterPro" id="IPR050250">
    <property type="entry name" value="Macrolide_Exporter_MacB"/>
</dbReference>
<feature type="domain" description="MacB-like periplasmic core" evidence="8">
    <location>
        <begin position="20"/>
        <end position="239"/>
    </location>
</feature>
<dbReference type="GO" id="GO:0022857">
    <property type="term" value="F:transmembrane transporter activity"/>
    <property type="evidence" value="ECO:0007669"/>
    <property type="project" value="TreeGrafter"/>
</dbReference>
<dbReference type="InterPro" id="IPR003838">
    <property type="entry name" value="ABC3_permease_C"/>
</dbReference>
<dbReference type="EMBL" id="RBKU01000001">
    <property type="protein sequence ID" value="RKR84929.1"/>
    <property type="molecule type" value="Genomic_DNA"/>
</dbReference>
<name>A0A495JA37_9SPHI</name>
<evidence type="ECO:0000256" key="1">
    <source>
        <dbReference type="ARBA" id="ARBA00004651"/>
    </source>
</evidence>
<accession>A0A495JA37</accession>
<reference evidence="9 10" key="1">
    <citation type="submission" date="2018-10" db="EMBL/GenBank/DDBJ databases">
        <title>Genomic Encyclopedia of Archaeal and Bacterial Type Strains, Phase II (KMG-II): from individual species to whole genera.</title>
        <authorList>
            <person name="Goeker M."/>
        </authorList>
    </citation>
    <scope>NUCLEOTIDE SEQUENCE [LARGE SCALE GENOMIC DNA]</scope>
    <source>
        <strain evidence="9 10">DSM 18602</strain>
    </source>
</reference>
<feature type="transmembrane region" description="Helical" evidence="6">
    <location>
        <begin position="751"/>
        <end position="773"/>
    </location>
</feature>
<evidence type="ECO:0000313" key="9">
    <source>
        <dbReference type="EMBL" id="RKR84929.1"/>
    </source>
</evidence>
<feature type="transmembrane region" description="Helical" evidence="6">
    <location>
        <begin position="670"/>
        <end position="691"/>
    </location>
</feature>
<feature type="transmembrane region" description="Helical" evidence="6">
    <location>
        <begin position="703"/>
        <end position="731"/>
    </location>
</feature>
<keyword evidence="3 6" id="KW-0812">Transmembrane</keyword>
<protein>
    <submittedName>
        <fullName evidence="9">FtsX-like permease family protein</fullName>
    </submittedName>
</protein>
<dbReference type="PANTHER" id="PTHR30572">
    <property type="entry name" value="MEMBRANE COMPONENT OF TRANSPORTER-RELATED"/>
    <property type="match status" value="1"/>
</dbReference>
<evidence type="ECO:0000256" key="3">
    <source>
        <dbReference type="ARBA" id="ARBA00022692"/>
    </source>
</evidence>
<evidence type="ECO:0000256" key="5">
    <source>
        <dbReference type="ARBA" id="ARBA00023136"/>
    </source>
</evidence>
<comment type="caution">
    <text evidence="9">The sequence shown here is derived from an EMBL/GenBank/DDBJ whole genome shotgun (WGS) entry which is preliminary data.</text>
</comment>
<dbReference type="Pfam" id="PF02687">
    <property type="entry name" value="FtsX"/>
    <property type="match status" value="2"/>
</dbReference>
<evidence type="ECO:0000313" key="10">
    <source>
        <dbReference type="Proteomes" id="UP000268007"/>
    </source>
</evidence>
<feature type="transmembrane region" description="Helical" evidence="6">
    <location>
        <begin position="337"/>
        <end position="355"/>
    </location>
</feature>